<keyword evidence="1" id="KW-0812">Transmembrane</keyword>
<sequence length="168" mass="18028">MRNSRSSTPASGGATARSATRSRTVIGKVMLSLVAVFTGVSPYVADWNETHVLNPLWPAHAKFHNGQTMAMGTLLGLTTLYFVWRRRGDARSHLRAAVVLAALYWVSQAVAIFYPGAAYFDPQFDKPDMYVAGLPVQAVIEIVVLALIGGAVLLLRPAPCSGAPESNT</sequence>
<evidence type="ECO:0000313" key="3">
    <source>
        <dbReference type="Proteomes" id="UP001059597"/>
    </source>
</evidence>
<gene>
    <name evidence="2" type="ORF">HEK616_80240</name>
</gene>
<feature type="transmembrane region" description="Helical" evidence="1">
    <location>
        <begin position="96"/>
        <end position="114"/>
    </location>
</feature>
<keyword evidence="1" id="KW-1133">Transmembrane helix</keyword>
<name>A0ABN6R828_STRNI</name>
<feature type="transmembrane region" description="Helical" evidence="1">
    <location>
        <begin position="65"/>
        <end position="84"/>
    </location>
</feature>
<accession>A0ABN6R828</accession>
<keyword evidence="3" id="KW-1185">Reference proteome</keyword>
<dbReference type="Pfam" id="PF20345">
    <property type="entry name" value="DUF6640"/>
    <property type="match status" value="1"/>
</dbReference>
<reference evidence="2" key="1">
    <citation type="submission" date="2022-06" db="EMBL/GenBank/DDBJ databases">
        <title>Complete genome sequence of Streptomyces nigrescens HEK616.</title>
        <authorList>
            <person name="Asamizu S."/>
            <person name="Onaka H."/>
        </authorList>
    </citation>
    <scope>NUCLEOTIDE SEQUENCE</scope>
    <source>
        <strain evidence="2">HEK616</strain>
        <plasmid evidence="2">SNP1</plasmid>
    </source>
</reference>
<dbReference type="EMBL" id="AP026074">
    <property type="protein sequence ID" value="BDM74537.1"/>
    <property type="molecule type" value="Genomic_DNA"/>
</dbReference>
<evidence type="ECO:0008006" key="4">
    <source>
        <dbReference type="Google" id="ProtNLM"/>
    </source>
</evidence>
<keyword evidence="1" id="KW-0472">Membrane</keyword>
<feature type="transmembrane region" description="Helical" evidence="1">
    <location>
        <begin position="134"/>
        <end position="155"/>
    </location>
</feature>
<proteinExistence type="predicted"/>
<organism evidence="2 3">
    <name type="scientific">Streptomyces nigrescens</name>
    <dbReference type="NCBI Taxonomy" id="1920"/>
    <lineage>
        <taxon>Bacteria</taxon>
        <taxon>Bacillati</taxon>
        <taxon>Actinomycetota</taxon>
        <taxon>Actinomycetes</taxon>
        <taxon>Kitasatosporales</taxon>
        <taxon>Streptomycetaceae</taxon>
        <taxon>Streptomyces</taxon>
    </lineage>
</organism>
<geneLocation type="plasmid" evidence="2 3">
    <name>SNP1</name>
</geneLocation>
<protein>
    <recommendedName>
        <fullName evidence="4">Acetyltransferase</fullName>
    </recommendedName>
</protein>
<evidence type="ECO:0000313" key="2">
    <source>
        <dbReference type="EMBL" id="BDM74537.1"/>
    </source>
</evidence>
<evidence type="ECO:0000256" key="1">
    <source>
        <dbReference type="SAM" id="Phobius"/>
    </source>
</evidence>
<keyword evidence="2" id="KW-0614">Plasmid</keyword>
<feature type="transmembrane region" description="Helical" evidence="1">
    <location>
        <begin position="25"/>
        <end position="45"/>
    </location>
</feature>
<dbReference type="InterPro" id="IPR046580">
    <property type="entry name" value="DUF6640"/>
</dbReference>
<dbReference type="Proteomes" id="UP001059597">
    <property type="component" value="Plasmid SNP1"/>
</dbReference>